<dbReference type="GO" id="GO:0005886">
    <property type="term" value="C:plasma membrane"/>
    <property type="evidence" value="ECO:0007669"/>
    <property type="project" value="UniProtKB-SubCell"/>
</dbReference>
<evidence type="ECO:0000313" key="10">
    <source>
        <dbReference type="Proteomes" id="UP000266482"/>
    </source>
</evidence>
<evidence type="ECO:0000256" key="7">
    <source>
        <dbReference type="ARBA" id="ARBA00023136"/>
    </source>
</evidence>
<comment type="similarity">
    <text evidence="2">Belongs to the MreD family.</text>
</comment>
<dbReference type="InterPro" id="IPR007227">
    <property type="entry name" value="Cell_shape_determining_MreD"/>
</dbReference>
<reference evidence="9 10" key="1">
    <citation type="submission" date="2018-09" db="EMBL/GenBank/DDBJ databases">
        <title>Paenibacillus aracenensis nov. sp. isolated from a cave in southern Spain.</title>
        <authorList>
            <person name="Jurado V."/>
            <person name="Gutierrez-Patricio S."/>
            <person name="Gonzalez-Pimentel J.L."/>
            <person name="Miller A.Z."/>
            <person name="Laiz L."/>
            <person name="Saiz-Jimenez C."/>
        </authorList>
    </citation>
    <scope>NUCLEOTIDE SEQUENCE [LARGE SCALE GENOMIC DNA]</scope>
    <source>
        <strain evidence="9 10">DSM 22867</strain>
    </source>
</reference>
<evidence type="ECO:0000256" key="3">
    <source>
        <dbReference type="ARBA" id="ARBA00022475"/>
    </source>
</evidence>
<evidence type="ECO:0000256" key="2">
    <source>
        <dbReference type="ARBA" id="ARBA00007776"/>
    </source>
</evidence>
<keyword evidence="7 8" id="KW-0472">Membrane</keyword>
<evidence type="ECO:0000256" key="8">
    <source>
        <dbReference type="SAM" id="Phobius"/>
    </source>
</evidence>
<dbReference type="RefSeq" id="WP_119601795.1">
    <property type="nucleotide sequence ID" value="NZ_QXQA01000014.1"/>
</dbReference>
<accession>A0A3A1UQK8</accession>
<keyword evidence="4 8" id="KW-0812">Transmembrane</keyword>
<dbReference type="GO" id="GO:0008360">
    <property type="term" value="P:regulation of cell shape"/>
    <property type="evidence" value="ECO:0007669"/>
    <property type="project" value="UniProtKB-KW"/>
</dbReference>
<dbReference type="OrthoDB" id="2678464at2"/>
<feature type="transmembrane region" description="Helical" evidence="8">
    <location>
        <begin position="33"/>
        <end position="49"/>
    </location>
</feature>
<comment type="caution">
    <text evidence="9">The sequence shown here is derived from an EMBL/GenBank/DDBJ whole genome shotgun (WGS) entry which is preliminary data.</text>
</comment>
<evidence type="ECO:0000256" key="5">
    <source>
        <dbReference type="ARBA" id="ARBA00022960"/>
    </source>
</evidence>
<sequence>MSMNRIVAWMLLLFMMEGGLVPWLIPEGFGDRIIPHFIFVIVMYSALYGNRHQALMLGAGFGLLQDIVYYGHLIGAHAFIMGLIGYFAGVLLERKRPTVMMALTMIGFGCILYDTTLFYLYKVFRITDAAYAWALLNHILPSLFLQLAFALAVYIPARRIFESRSKTAPEGEEE</sequence>
<protein>
    <submittedName>
        <fullName evidence="9">Rod shape-determining protein MreD</fullName>
    </submittedName>
</protein>
<keyword evidence="5" id="KW-0133">Cell shape</keyword>
<keyword evidence="10" id="KW-1185">Reference proteome</keyword>
<evidence type="ECO:0000313" key="9">
    <source>
        <dbReference type="EMBL" id="RIX50544.1"/>
    </source>
</evidence>
<feature type="transmembrane region" description="Helical" evidence="8">
    <location>
        <begin position="69"/>
        <end position="92"/>
    </location>
</feature>
<dbReference type="NCBIfam" id="TIGR03426">
    <property type="entry name" value="shape_MreD"/>
    <property type="match status" value="1"/>
</dbReference>
<proteinExistence type="inferred from homology"/>
<evidence type="ECO:0000256" key="6">
    <source>
        <dbReference type="ARBA" id="ARBA00022989"/>
    </source>
</evidence>
<dbReference type="Proteomes" id="UP000266482">
    <property type="component" value="Unassembled WGS sequence"/>
</dbReference>
<gene>
    <name evidence="9" type="primary">mreD</name>
    <name evidence="9" type="ORF">D3P08_19900</name>
</gene>
<comment type="subcellular location">
    <subcellularLocation>
        <location evidence="1">Cell membrane</location>
        <topology evidence="1">Multi-pass membrane protein</topology>
    </subcellularLocation>
</comment>
<evidence type="ECO:0000256" key="4">
    <source>
        <dbReference type="ARBA" id="ARBA00022692"/>
    </source>
</evidence>
<dbReference type="Pfam" id="PF04093">
    <property type="entry name" value="MreD"/>
    <property type="match status" value="1"/>
</dbReference>
<feature type="transmembrane region" description="Helical" evidence="8">
    <location>
        <begin position="99"/>
        <end position="121"/>
    </location>
</feature>
<name>A0A3A1UQK8_9BACL</name>
<feature type="transmembrane region" description="Helical" evidence="8">
    <location>
        <begin position="133"/>
        <end position="155"/>
    </location>
</feature>
<dbReference type="AlphaFoldDB" id="A0A3A1UQK8"/>
<feature type="transmembrane region" description="Helical" evidence="8">
    <location>
        <begin position="6"/>
        <end position="26"/>
    </location>
</feature>
<keyword evidence="3" id="KW-1003">Cell membrane</keyword>
<dbReference type="EMBL" id="QXQA01000014">
    <property type="protein sequence ID" value="RIX50544.1"/>
    <property type="molecule type" value="Genomic_DNA"/>
</dbReference>
<organism evidence="9 10">
    <name type="scientific">Paenibacillus nanensis</name>
    <dbReference type="NCBI Taxonomy" id="393251"/>
    <lineage>
        <taxon>Bacteria</taxon>
        <taxon>Bacillati</taxon>
        <taxon>Bacillota</taxon>
        <taxon>Bacilli</taxon>
        <taxon>Bacillales</taxon>
        <taxon>Paenibacillaceae</taxon>
        <taxon>Paenibacillus</taxon>
    </lineage>
</organism>
<keyword evidence="6 8" id="KW-1133">Transmembrane helix</keyword>
<evidence type="ECO:0000256" key="1">
    <source>
        <dbReference type="ARBA" id="ARBA00004651"/>
    </source>
</evidence>